<dbReference type="InterPro" id="IPR008266">
    <property type="entry name" value="Tyr_kinase_AS"/>
</dbReference>
<dbReference type="Gene3D" id="2.60.40.1080">
    <property type="match status" value="1"/>
</dbReference>
<dbReference type="InterPro" id="IPR008964">
    <property type="entry name" value="Invasin/intimin_cell_adhesion"/>
</dbReference>
<proteinExistence type="predicted"/>
<organism evidence="2 3">
    <name type="scientific">Candidatus Blautia pullicola</name>
    <dbReference type="NCBI Taxonomy" id="2838498"/>
    <lineage>
        <taxon>Bacteria</taxon>
        <taxon>Bacillati</taxon>
        <taxon>Bacillota</taxon>
        <taxon>Clostridia</taxon>
        <taxon>Lachnospirales</taxon>
        <taxon>Lachnospiraceae</taxon>
        <taxon>Blautia</taxon>
    </lineage>
</organism>
<dbReference type="InterPro" id="IPR000719">
    <property type="entry name" value="Prot_kinase_dom"/>
</dbReference>
<protein>
    <submittedName>
        <fullName evidence="2">Ig-like domain-containing protein</fullName>
    </submittedName>
</protein>
<dbReference type="PROSITE" id="PS00109">
    <property type="entry name" value="PROTEIN_KINASE_TYR"/>
    <property type="match status" value="1"/>
</dbReference>
<feature type="domain" description="Protein kinase" evidence="1">
    <location>
        <begin position="20"/>
        <end position="317"/>
    </location>
</feature>
<reference evidence="2" key="2">
    <citation type="submission" date="2021-04" db="EMBL/GenBank/DDBJ databases">
        <authorList>
            <person name="Gilroy R."/>
        </authorList>
    </citation>
    <scope>NUCLEOTIDE SEQUENCE</scope>
    <source>
        <strain evidence="2">1068</strain>
    </source>
</reference>
<reference evidence="2" key="1">
    <citation type="journal article" date="2021" name="PeerJ">
        <title>Extensive microbial diversity within the chicken gut microbiome revealed by metagenomics and culture.</title>
        <authorList>
            <person name="Gilroy R."/>
            <person name="Ravi A."/>
            <person name="Getino M."/>
            <person name="Pursley I."/>
            <person name="Horton D.L."/>
            <person name="Alikhan N.F."/>
            <person name="Baker D."/>
            <person name="Gharbi K."/>
            <person name="Hall N."/>
            <person name="Watson M."/>
            <person name="Adriaenssens E.M."/>
            <person name="Foster-Nyarko E."/>
            <person name="Jarju S."/>
            <person name="Secka A."/>
            <person name="Antonio M."/>
            <person name="Oren A."/>
            <person name="Chaudhuri R.R."/>
            <person name="La Ragione R."/>
            <person name="Hildebrand F."/>
            <person name="Pallen M.J."/>
        </authorList>
    </citation>
    <scope>NUCLEOTIDE SEQUENCE</scope>
    <source>
        <strain evidence="2">1068</strain>
    </source>
</reference>
<dbReference type="SMART" id="SM00220">
    <property type="entry name" value="S_TKc"/>
    <property type="match status" value="1"/>
</dbReference>
<dbReference type="Pfam" id="PF02368">
    <property type="entry name" value="Big_2"/>
    <property type="match status" value="1"/>
</dbReference>
<dbReference type="PROSITE" id="PS50011">
    <property type="entry name" value="PROTEIN_KINASE_DOM"/>
    <property type="match status" value="1"/>
</dbReference>
<dbReference type="SUPFAM" id="SSF56112">
    <property type="entry name" value="Protein kinase-like (PK-like)"/>
    <property type="match status" value="1"/>
</dbReference>
<dbReference type="PANTHER" id="PTHR24347">
    <property type="entry name" value="SERINE/THREONINE-PROTEIN KINASE"/>
    <property type="match status" value="1"/>
</dbReference>
<evidence type="ECO:0000313" key="2">
    <source>
        <dbReference type="EMBL" id="HIZ65201.1"/>
    </source>
</evidence>
<dbReference type="Proteomes" id="UP000824056">
    <property type="component" value="Unassembled WGS sequence"/>
</dbReference>
<gene>
    <name evidence="2" type="ORF">H9809_04760</name>
</gene>
<evidence type="ECO:0000313" key="3">
    <source>
        <dbReference type="Proteomes" id="UP000824056"/>
    </source>
</evidence>
<sequence>MDQRQALPKGYELDGVRRIYVIDSYVSAGSNSIVYQAHYEDSLMPEHVHTVLIKELYPLDGENRIFRDEDRKLVVKEEGKKFFESQKESFLLGNQAHLRLSEKGSGHIAQNVDSFPANNTLYTVLTSRKGKVLSQLLEEGEGFPSLTEAAECVKNLLTALTAFHSLHLLHLDISPDNIFLLAPEEEKGFPKEVLLLDFNSVYSLDRETDSEYQYYLGKKGYTAPEIMLHRKEELGPWTDLYSVAVVFYEILTGEKLPGDRELKDSAELVSPYSRLLLHEKERTGEKVNEILKKGLEILPENRYQNIGEMQEDMQELLGILNGTIRFATKLGDGERTGKSGSQGQGWWRLARNLALGACLGVGVTLLAGGLYLKSQEEEQSMENTKIDLTQIPLETDDSVVLTEKNVRSPLEDNIMNIQEQTSTSVRVLLKDYEHPRNLKDVFEEYSIFCFYSGKEDKRGWQFGDLTYDFFRTEDNTMHMVLPLQDTNDFDLSYIGVVFANYKKDKAQALLDITSATLTDGKGETYEISDLVGSHLLYFDEENWQWNLTTDQNQEYVKSFADIYGGNFTVDAQVCYLEPVLEVKWESEDPKVATVDQEGRVTALSRGTTVLTVTLTDKGTGENRSSQMLVNVTRKPL</sequence>
<dbReference type="InterPro" id="IPR011009">
    <property type="entry name" value="Kinase-like_dom_sf"/>
</dbReference>
<dbReference type="Pfam" id="PF00069">
    <property type="entry name" value="Pkinase"/>
    <property type="match status" value="1"/>
</dbReference>
<dbReference type="AlphaFoldDB" id="A0A9D2FRB3"/>
<dbReference type="EMBL" id="DXBG01000118">
    <property type="protein sequence ID" value="HIZ65201.1"/>
    <property type="molecule type" value="Genomic_DNA"/>
</dbReference>
<evidence type="ECO:0000259" key="1">
    <source>
        <dbReference type="PROSITE" id="PS50011"/>
    </source>
</evidence>
<dbReference type="SUPFAM" id="SSF49373">
    <property type="entry name" value="Invasin/intimin cell-adhesion fragments"/>
    <property type="match status" value="1"/>
</dbReference>
<dbReference type="Gene3D" id="1.10.510.10">
    <property type="entry name" value="Transferase(Phosphotransferase) domain 1"/>
    <property type="match status" value="1"/>
</dbReference>
<dbReference type="InterPro" id="IPR003343">
    <property type="entry name" value="Big_2"/>
</dbReference>
<accession>A0A9D2FRB3</accession>
<name>A0A9D2FRB3_9FIRM</name>
<comment type="caution">
    <text evidence="2">The sequence shown here is derived from an EMBL/GenBank/DDBJ whole genome shotgun (WGS) entry which is preliminary data.</text>
</comment>
<dbReference type="GO" id="GO:0004672">
    <property type="term" value="F:protein kinase activity"/>
    <property type="evidence" value="ECO:0007669"/>
    <property type="project" value="InterPro"/>
</dbReference>
<dbReference type="GO" id="GO:0005524">
    <property type="term" value="F:ATP binding"/>
    <property type="evidence" value="ECO:0007669"/>
    <property type="project" value="InterPro"/>
</dbReference>